<dbReference type="Gene3D" id="1.10.150.130">
    <property type="match status" value="1"/>
</dbReference>
<evidence type="ECO:0000313" key="8">
    <source>
        <dbReference type="EMBL" id="MDT0636323.1"/>
    </source>
</evidence>
<dbReference type="SUPFAM" id="SSF56349">
    <property type="entry name" value="DNA breaking-rejoining enzymes"/>
    <property type="match status" value="1"/>
</dbReference>
<dbReference type="Gene3D" id="3.30.160.390">
    <property type="entry name" value="Integrase, DNA-binding domain"/>
    <property type="match status" value="1"/>
</dbReference>
<dbReference type="InterPro" id="IPR002104">
    <property type="entry name" value="Integrase_catalytic"/>
</dbReference>
<dbReference type="Pfam" id="PF22022">
    <property type="entry name" value="Phage_int_M"/>
    <property type="match status" value="1"/>
</dbReference>
<dbReference type="Pfam" id="PF00589">
    <property type="entry name" value="Phage_integrase"/>
    <property type="match status" value="1"/>
</dbReference>
<dbReference type="CDD" id="cd00801">
    <property type="entry name" value="INT_P4_C"/>
    <property type="match status" value="1"/>
</dbReference>
<keyword evidence="4" id="KW-0233">DNA recombination</keyword>
<evidence type="ECO:0000259" key="6">
    <source>
        <dbReference type="PROSITE" id="PS51898"/>
    </source>
</evidence>
<dbReference type="EMBL" id="JAVRIB010000026">
    <property type="protein sequence ID" value="MDT0636323.1"/>
    <property type="molecule type" value="Genomic_DNA"/>
</dbReference>
<proteinExistence type="inferred from homology"/>
<keyword evidence="3 5" id="KW-0238">DNA-binding</keyword>
<keyword evidence="9" id="KW-1185">Reference proteome</keyword>
<dbReference type="Gene3D" id="1.10.443.10">
    <property type="entry name" value="Intergrase catalytic core"/>
    <property type="match status" value="1"/>
</dbReference>
<dbReference type="InterPro" id="IPR050808">
    <property type="entry name" value="Phage_Integrase"/>
</dbReference>
<comment type="similarity">
    <text evidence="1">Belongs to the 'phage' integrase family.</text>
</comment>
<sequence>MVKKAITDLQLRAWLKRGEPMPAKALGDGLYFRIRDSGTSQFYYRYRFGSKNGKWYFLGRYPDMSLAEARDEARECRVLVRRGIDPAVEKQRAKAEALQGARFATVADEWFAKEIRPRYKHPDVVERVLRKWVKPHLGDSPIGDVTPMQVDRLLGEIARGGAPTVSNDALRYIQRIFRYARKRHIVGLNPVADFDQSDAGGQESSRERFLSGHELRKLFAAMSESRSFGRDNELAVKLLLLLCVRKMELLSARWEDMDLVAGLWRLSVNKSARPTEIPLPALAISWLHELQVRACKSAFVFPARRVSMRKRFPHVGPDTLNRALEELGHGLAPFTVHDLRRTARSHLSRIGVTADIAERCLNHKIRGVQGTYDRHDYFFERQNALAAWASELEAMGASG</sequence>
<dbReference type="PROSITE" id="PS51900">
    <property type="entry name" value="CB"/>
    <property type="match status" value="1"/>
</dbReference>
<reference evidence="8 9" key="1">
    <citation type="submission" date="2023-09" db="EMBL/GenBank/DDBJ databases">
        <authorList>
            <person name="Rey-Velasco X."/>
        </authorList>
    </citation>
    <scope>NUCLEOTIDE SEQUENCE [LARGE SCALE GENOMIC DNA]</scope>
    <source>
        <strain evidence="8 9">W335</strain>
    </source>
</reference>
<dbReference type="GO" id="GO:0003677">
    <property type="term" value="F:DNA binding"/>
    <property type="evidence" value="ECO:0007669"/>
    <property type="project" value="UniProtKB-KW"/>
</dbReference>
<dbReference type="Pfam" id="PF13356">
    <property type="entry name" value="Arm-DNA-bind_3"/>
    <property type="match status" value="1"/>
</dbReference>
<evidence type="ECO:0000259" key="7">
    <source>
        <dbReference type="PROSITE" id="PS51900"/>
    </source>
</evidence>
<accession>A0ABU3C448</accession>
<keyword evidence="2" id="KW-0229">DNA integration</keyword>
<dbReference type="InterPro" id="IPR013762">
    <property type="entry name" value="Integrase-like_cat_sf"/>
</dbReference>
<feature type="domain" description="Core-binding (CB)" evidence="7">
    <location>
        <begin position="101"/>
        <end position="181"/>
    </location>
</feature>
<name>A0ABU3C448_9GAMM</name>
<dbReference type="PANTHER" id="PTHR30629">
    <property type="entry name" value="PROPHAGE INTEGRASE"/>
    <property type="match status" value="1"/>
</dbReference>
<comment type="caution">
    <text evidence="8">The sequence shown here is derived from an EMBL/GenBank/DDBJ whole genome shotgun (WGS) entry which is preliminary data.</text>
</comment>
<protein>
    <submittedName>
        <fullName evidence="8">Integrase arm-type DNA-binding domain-containing protein</fullName>
    </submittedName>
</protein>
<dbReference type="PANTHER" id="PTHR30629:SF2">
    <property type="entry name" value="PROPHAGE INTEGRASE INTS-RELATED"/>
    <property type="match status" value="1"/>
</dbReference>
<evidence type="ECO:0000313" key="9">
    <source>
        <dbReference type="Proteomes" id="UP001251857"/>
    </source>
</evidence>
<feature type="domain" description="Tyr recombinase" evidence="6">
    <location>
        <begin position="205"/>
        <end position="387"/>
    </location>
</feature>
<gene>
    <name evidence="8" type="ORF">RM532_15325</name>
</gene>
<dbReference type="PROSITE" id="PS51898">
    <property type="entry name" value="TYR_RECOMBINASE"/>
    <property type="match status" value="1"/>
</dbReference>
<dbReference type="InterPro" id="IPR044068">
    <property type="entry name" value="CB"/>
</dbReference>
<dbReference type="InterPro" id="IPR010998">
    <property type="entry name" value="Integrase_recombinase_N"/>
</dbReference>
<dbReference type="InterPro" id="IPR038488">
    <property type="entry name" value="Integrase_DNA-bd_sf"/>
</dbReference>
<evidence type="ECO:0000256" key="5">
    <source>
        <dbReference type="PROSITE-ProRule" id="PRU01248"/>
    </source>
</evidence>
<dbReference type="InterPro" id="IPR025166">
    <property type="entry name" value="Integrase_DNA_bind_dom"/>
</dbReference>
<dbReference type="RefSeq" id="WP_311654216.1">
    <property type="nucleotide sequence ID" value="NZ_JAVRIB010000026.1"/>
</dbReference>
<evidence type="ECO:0000256" key="1">
    <source>
        <dbReference type="ARBA" id="ARBA00008857"/>
    </source>
</evidence>
<dbReference type="Proteomes" id="UP001251857">
    <property type="component" value="Unassembled WGS sequence"/>
</dbReference>
<dbReference type="InterPro" id="IPR053876">
    <property type="entry name" value="Phage_int_M"/>
</dbReference>
<evidence type="ECO:0000256" key="4">
    <source>
        <dbReference type="ARBA" id="ARBA00023172"/>
    </source>
</evidence>
<organism evidence="8 9">
    <name type="scientific">Spectribacter hydrogenoxidans</name>
    <dbReference type="NCBI Taxonomy" id="3075608"/>
    <lineage>
        <taxon>Bacteria</taxon>
        <taxon>Pseudomonadati</taxon>
        <taxon>Pseudomonadota</taxon>
        <taxon>Gammaproteobacteria</taxon>
        <taxon>Salinisphaerales</taxon>
        <taxon>Salinisphaeraceae</taxon>
        <taxon>Spectribacter</taxon>
    </lineage>
</organism>
<evidence type="ECO:0000256" key="2">
    <source>
        <dbReference type="ARBA" id="ARBA00022908"/>
    </source>
</evidence>
<evidence type="ECO:0000256" key="3">
    <source>
        <dbReference type="ARBA" id="ARBA00023125"/>
    </source>
</evidence>
<dbReference type="InterPro" id="IPR011010">
    <property type="entry name" value="DNA_brk_join_enz"/>
</dbReference>